<gene>
    <name evidence="2" type="ORF">ACFHYQ_16135</name>
</gene>
<evidence type="ECO:0000313" key="2">
    <source>
        <dbReference type="EMBL" id="MFC0863834.1"/>
    </source>
</evidence>
<evidence type="ECO:0000256" key="1">
    <source>
        <dbReference type="SAM" id="MobiDB-lite"/>
    </source>
</evidence>
<proteinExistence type="predicted"/>
<feature type="non-terminal residue" evidence="2">
    <location>
        <position position="1"/>
    </location>
</feature>
<protein>
    <submittedName>
        <fullName evidence="2">DUF6461 domain-containing protein</fullName>
    </submittedName>
</protein>
<reference evidence="2 3" key="1">
    <citation type="submission" date="2024-09" db="EMBL/GenBank/DDBJ databases">
        <authorList>
            <person name="Sun Q."/>
            <person name="Mori K."/>
        </authorList>
    </citation>
    <scope>NUCLEOTIDE SEQUENCE [LARGE SCALE GENOMIC DNA]</scope>
    <source>
        <strain evidence="2 3">TBRC 1851</strain>
    </source>
</reference>
<name>A0ABV6U751_9ACTN</name>
<dbReference type="EMBL" id="JBHMQT010000034">
    <property type="protein sequence ID" value="MFC0863834.1"/>
    <property type="molecule type" value="Genomic_DNA"/>
</dbReference>
<evidence type="ECO:0000313" key="3">
    <source>
        <dbReference type="Proteomes" id="UP001589870"/>
    </source>
</evidence>
<feature type="region of interest" description="Disordered" evidence="1">
    <location>
        <begin position="198"/>
        <end position="218"/>
    </location>
</feature>
<dbReference type="Pfam" id="PF20062">
    <property type="entry name" value="DUF6461"/>
    <property type="match status" value="1"/>
</dbReference>
<accession>A0ABV6U751</accession>
<comment type="caution">
    <text evidence="2">The sequence shown here is derived from an EMBL/GenBank/DDBJ whole genome shotgun (WGS) entry which is preliminary data.</text>
</comment>
<dbReference type="Proteomes" id="UP001589870">
    <property type="component" value="Unassembled WGS sequence"/>
</dbReference>
<dbReference type="InterPro" id="IPR045592">
    <property type="entry name" value="DUF6461"/>
</dbReference>
<sequence>GCRPFPARHDSRRPFTLARPEAVTIRYHMKAPRVSADCLRVRGSRPSPGRAMNMNDWYDDEAVCVTYVRDLSPAEAFARMDVTIDPEAEPGCDPAIAVFRVEAGVVLVEPNGFAGILDEVICKLSKGTVAASVFFNVNLDQNFVYAEDGVVTTQFEPDQPDARSGSDPDRLLEQMRTLDMETDSDLNKAAELAESVTGLRLPDDDAEPVLIGTLPDYP</sequence>
<organism evidence="2 3">
    <name type="scientific">Sphaerimonospora cavernae</name>
    <dbReference type="NCBI Taxonomy" id="1740611"/>
    <lineage>
        <taxon>Bacteria</taxon>
        <taxon>Bacillati</taxon>
        <taxon>Actinomycetota</taxon>
        <taxon>Actinomycetes</taxon>
        <taxon>Streptosporangiales</taxon>
        <taxon>Streptosporangiaceae</taxon>
        <taxon>Sphaerimonospora</taxon>
    </lineage>
</organism>
<keyword evidence="3" id="KW-1185">Reference proteome</keyword>